<dbReference type="Pfam" id="PF07963">
    <property type="entry name" value="N_methyl"/>
    <property type="match status" value="1"/>
</dbReference>
<dbReference type="PROSITE" id="PS00409">
    <property type="entry name" value="PROKAR_NTER_METHYL"/>
    <property type="match status" value="1"/>
</dbReference>
<sequence length="60" mass="6507">MHKKQRGMTLLEVLLAVVVVAVGILASAALQFKALQATDSARREGQSALAEHSEHEQNRP</sequence>
<proteinExistence type="predicted"/>
<dbReference type="EMBL" id="CP026115">
    <property type="protein sequence ID" value="QHG67134.1"/>
    <property type="molecule type" value="Genomic_DNA"/>
</dbReference>
<dbReference type="RefSeq" id="WP_159412201.1">
    <property type="nucleotide sequence ID" value="NZ_CP026115.2"/>
</dbReference>
<evidence type="ECO:0000256" key="1">
    <source>
        <dbReference type="SAM" id="MobiDB-lite"/>
    </source>
</evidence>
<evidence type="ECO:0000313" key="2">
    <source>
        <dbReference type="EMBL" id="QHG67134.1"/>
    </source>
</evidence>
<protein>
    <submittedName>
        <fullName evidence="2">Prepilin-type N-terminal cleavage/methylation domain-containing protein</fullName>
    </submittedName>
</protein>
<dbReference type="InterPro" id="IPR012902">
    <property type="entry name" value="N_methyl_site"/>
</dbReference>
<name>A0A6I6XMY1_PSEPU</name>
<evidence type="ECO:0000313" key="3">
    <source>
        <dbReference type="Proteomes" id="UP000464480"/>
    </source>
</evidence>
<dbReference type="NCBIfam" id="TIGR02532">
    <property type="entry name" value="IV_pilin_GFxxxE"/>
    <property type="match status" value="1"/>
</dbReference>
<feature type="region of interest" description="Disordered" evidence="1">
    <location>
        <begin position="41"/>
        <end position="60"/>
    </location>
</feature>
<dbReference type="Proteomes" id="UP000464480">
    <property type="component" value="Chromosome"/>
</dbReference>
<organism evidence="2 3">
    <name type="scientific">Pseudomonas putida</name>
    <name type="common">Arthrobacter siderocapsulatus</name>
    <dbReference type="NCBI Taxonomy" id="303"/>
    <lineage>
        <taxon>Bacteria</taxon>
        <taxon>Pseudomonadati</taxon>
        <taxon>Pseudomonadota</taxon>
        <taxon>Gammaproteobacteria</taxon>
        <taxon>Pseudomonadales</taxon>
        <taxon>Pseudomonadaceae</taxon>
        <taxon>Pseudomonas</taxon>
    </lineage>
</organism>
<reference evidence="2 3" key="1">
    <citation type="submission" date="2020-02" db="EMBL/GenBank/DDBJ databases">
        <title>Pseudomonas Putida W5 Complete Genome Assembly.</title>
        <authorList>
            <person name="Yuan Z.-C."/>
            <person name="Shaw G.A."/>
            <person name="Cusano A.D."/>
            <person name="Caddey B.J."/>
            <person name="Weselowski B.J."/>
        </authorList>
    </citation>
    <scope>NUCLEOTIDE SEQUENCE [LARGE SCALE GENOMIC DNA]</scope>
    <source>
        <strain evidence="2 3">W5</strain>
    </source>
</reference>
<gene>
    <name evidence="2" type="ORF">C2H86_23110</name>
</gene>
<accession>A0A6I6XMY1</accession>
<dbReference type="AlphaFoldDB" id="A0A6I6XMY1"/>